<evidence type="ECO:0000256" key="12">
    <source>
        <dbReference type="ARBA" id="ARBA00022895"/>
    </source>
</evidence>
<dbReference type="GO" id="GO:0003677">
    <property type="term" value="F:DNA binding"/>
    <property type="evidence" value="ECO:0007669"/>
    <property type="project" value="UniProtKB-KW"/>
</dbReference>
<keyword evidence="15" id="KW-0539">Nucleus</keyword>
<evidence type="ECO:0000256" key="16">
    <source>
        <dbReference type="SAM" id="MobiDB-lite"/>
    </source>
</evidence>
<reference evidence="18" key="1">
    <citation type="submission" date="2021-03" db="EMBL/GenBank/DDBJ databases">
        <authorList>
            <person name="Tagirdzhanova G."/>
        </authorList>
    </citation>
    <scope>NUCLEOTIDE SEQUENCE</scope>
</reference>
<keyword evidence="7" id="KW-0963">Cytoplasm</keyword>
<feature type="domain" description="CUE" evidence="17">
    <location>
        <begin position="63"/>
        <end position="106"/>
    </location>
</feature>
<feature type="region of interest" description="Disordered" evidence="16">
    <location>
        <begin position="431"/>
        <end position="711"/>
    </location>
</feature>
<feature type="region of interest" description="Disordered" evidence="16">
    <location>
        <begin position="774"/>
        <end position="975"/>
    </location>
</feature>
<evidence type="ECO:0000313" key="18">
    <source>
        <dbReference type="EMBL" id="CAF9934823.1"/>
    </source>
</evidence>
<dbReference type="GO" id="GO:0005737">
    <property type="term" value="C:cytoplasm"/>
    <property type="evidence" value="ECO:0007669"/>
    <property type="project" value="UniProtKB-SubCell"/>
</dbReference>
<proteinExistence type="inferred from homology"/>
<keyword evidence="14" id="KW-0234">DNA repair</keyword>
<feature type="compositionally biased region" description="Polar residues" evidence="16">
    <location>
        <begin position="817"/>
        <end position="837"/>
    </location>
</feature>
<dbReference type="PROSITE" id="PS51140">
    <property type="entry name" value="CUE"/>
    <property type="match status" value="1"/>
</dbReference>
<name>A0A8H3IVY8_9LECA</name>
<feature type="compositionally biased region" description="Low complexity" evidence="16">
    <location>
        <begin position="230"/>
        <end position="244"/>
    </location>
</feature>
<evidence type="ECO:0000256" key="14">
    <source>
        <dbReference type="ARBA" id="ARBA00023204"/>
    </source>
</evidence>
<keyword evidence="8" id="KW-0597">Phosphoprotein</keyword>
<evidence type="ECO:0000256" key="4">
    <source>
        <dbReference type="ARBA" id="ARBA00005491"/>
    </source>
</evidence>
<evidence type="ECO:0000256" key="10">
    <source>
        <dbReference type="ARBA" id="ARBA00022786"/>
    </source>
</evidence>
<keyword evidence="6" id="KW-0158">Chromosome</keyword>
<evidence type="ECO:0000256" key="5">
    <source>
        <dbReference type="ARBA" id="ARBA00020536"/>
    </source>
</evidence>
<keyword evidence="9" id="KW-0227">DNA damage</keyword>
<evidence type="ECO:0000256" key="3">
    <source>
        <dbReference type="ARBA" id="ARBA00004574"/>
    </source>
</evidence>
<feature type="compositionally biased region" description="Low complexity" evidence="16">
    <location>
        <begin position="604"/>
        <end position="637"/>
    </location>
</feature>
<keyword evidence="11" id="KW-0832">Ubl conjugation</keyword>
<dbReference type="InterPro" id="IPR009060">
    <property type="entry name" value="UBA-like_sf"/>
</dbReference>
<dbReference type="Pfam" id="PF02845">
    <property type="entry name" value="CUE"/>
    <property type="match status" value="1"/>
</dbReference>
<feature type="compositionally biased region" description="Low complexity" evidence="16">
    <location>
        <begin position="893"/>
        <end position="907"/>
    </location>
</feature>
<dbReference type="PANTHER" id="PTHR16308:SF13">
    <property type="entry name" value="PROTEIN LINGERER"/>
    <property type="match status" value="1"/>
</dbReference>
<evidence type="ECO:0000313" key="19">
    <source>
        <dbReference type="Proteomes" id="UP000664521"/>
    </source>
</evidence>
<feature type="region of interest" description="Disordered" evidence="16">
    <location>
        <begin position="1"/>
        <end position="61"/>
    </location>
</feature>
<feature type="compositionally biased region" description="Low complexity" evidence="16">
    <location>
        <begin position="468"/>
        <end position="493"/>
    </location>
</feature>
<evidence type="ECO:0000256" key="7">
    <source>
        <dbReference type="ARBA" id="ARBA00022490"/>
    </source>
</evidence>
<dbReference type="CDD" id="cd14368">
    <property type="entry name" value="CUE_DEF1_like"/>
    <property type="match status" value="1"/>
</dbReference>
<evidence type="ECO:0000256" key="9">
    <source>
        <dbReference type="ARBA" id="ARBA00022763"/>
    </source>
</evidence>
<feature type="compositionally biased region" description="Polar residues" evidence="16">
    <location>
        <begin position="568"/>
        <end position="603"/>
    </location>
</feature>
<protein>
    <recommendedName>
        <fullName evidence="5">RNA polymerase II degradation factor 1</fullName>
    </recommendedName>
</protein>
<feature type="compositionally biased region" description="Polar residues" evidence="16">
    <location>
        <begin position="519"/>
        <end position="542"/>
    </location>
</feature>
<dbReference type="GO" id="GO:0006281">
    <property type="term" value="P:DNA repair"/>
    <property type="evidence" value="ECO:0007669"/>
    <property type="project" value="UniProtKB-KW"/>
</dbReference>
<evidence type="ECO:0000256" key="2">
    <source>
        <dbReference type="ARBA" id="ARBA00004496"/>
    </source>
</evidence>
<keyword evidence="19" id="KW-1185">Reference proteome</keyword>
<sequence>MSEVKSRPSGPRGRGSSRGGRGGYSSRGGRSSTRQTNGDKPHVPEIVMTEEDEEGEMGDLKRQYAPKINTIKDMFPGWTAEDIVFALQETSGDLEGTIDRITEGNISQWGEVKKKTKDRSQSKVKEAALATGDVSSASSRGGRGRGSSDNPRGPRGRGSDRGRVTTRGGRAGSTVNGTRHTSGEKPPLEPTTSATSGAWDEVPKVDGVTGAWDQPGDTDTTPLDSSWEHVTVPEATPATTTEAPKPLKPDGTRSWASMFSKPAPAPVPQKTPQPAVQEAEIEAPAIAEPVVEEDMPGLPPPISAEHPVVETSVTPPISAMEPSEPALEITPSKDLLTETNLEQLPDMSEPAPVATAASTAASTIDQRTAAGGNTPLLTSQQPVPRPPMGGFATSAFKATSGAGRSASFNRRLAEQQEAVVMPGKQSVDRAAVQFGSMGLNGTADDGDVDSDREEPETRAQPPQHSPIAPRASLPPASQASSLLSQPLPAESLPTPRQAPGLPPLNQQQPAQDSVPDQAAQPSQSGYSYNQYGRYGSQPTPQDTAAPAQKPYEPFGQQIQQHQQYDGYPSTSQPHSQGPSHQAPSQLGGYSSAPNDMSSYYTSDNQRNAYQNYYNNYGQQPQQSQQDSGSSQQKAGSAFGTSAPEQAPQYPTSNQPPARYGQSNEAQTSGQSTPNPSLPSQHPAQSQPGHSMHQQQGQTGNQQHGGYPYGHPSYAYGSPYGYYNQHVSNHPYGRDRPMFDDVRRYDDQYLTHNPQFGYGGNQGGYGGGPFGGGAGGKQGMYGQPHQGYPQNAYDQHSSSPANVGGFGQHAAPNREGGPTSSGLGNYGRTGSTQPQEGQQGYGASGEYNMPDVFGRSQSGYPGSNQPQHQQNNQQSGNSSGNNNNNEDSLRAYDSTSKGGPNGPSPSLGQPGGGRPSSGMQQNVPPQGQQGYGAYPMHGQQHASQYGASPGGLGGHHQSQAGGGQSHQASGYGGYGAGFGSYYGNNARGGWAGNYGH</sequence>
<feature type="compositionally biased region" description="Low complexity" evidence="16">
    <location>
        <begin position="861"/>
        <end position="884"/>
    </location>
</feature>
<dbReference type="InterPro" id="IPR003892">
    <property type="entry name" value="CUE"/>
</dbReference>
<feature type="compositionally biased region" description="Gly residues" evidence="16">
    <location>
        <begin position="947"/>
        <end position="975"/>
    </location>
</feature>
<comment type="caution">
    <text evidence="18">The sequence shown here is derived from an EMBL/GenBank/DDBJ whole genome shotgun (WGS) entry which is preliminary data.</text>
</comment>
<feature type="compositionally biased region" description="Polar residues" evidence="16">
    <location>
        <begin position="638"/>
        <end position="692"/>
    </location>
</feature>
<dbReference type="InterPro" id="IPR051833">
    <property type="entry name" value="TC-DDR_regulator"/>
</dbReference>
<dbReference type="PANTHER" id="PTHR16308">
    <property type="entry name" value="UBIQUITIN ASSOCIATED PROTEIN 2-LIKE/LINGERER"/>
    <property type="match status" value="1"/>
</dbReference>
<feature type="compositionally biased region" description="Low complexity" evidence="16">
    <location>
        <begin position="165"/>
        <end position="175"/>
    </location>
</feature>
<evidence type="ECO:0000256" key="6">
    <source>
        <dbReference type="ARBA" id="ARBA00022454"/>
    </source>
</evidence>
<feature type="compositionally biased region" description="Acidic residues" evidence="16">
    <location>
        <begin position="444"/>
        <end position="454"/>
    </location>
</feature>
<dbReference type="Proteomes" id="UP000664521">
    <property type="component" value="Unassembled WGS sequence"/>
</dbReference>
<dbReference type="SUPFAM" id="SSF46934">
    <property type="entry name" value="UBA-like"/>
    <property type="match status" value="1"/>
</dbReference>
<dbReference type="GO" id="GO:0000781">
    <property type="term" value="C:chromosome, telomeric region"/>
    <property type="evidence" value="ECO:0007669"/>
    <property type="project" value="UniProtKB-SubCell"/>
</dbReference>
<feature type="region of interest" description="Disordered" evidence="16">
    <location>
        <begin position="367"/>
        <end position="406"/>
    </location>
</feature>
<dbReference type="EMBL" id="CAJPDS010000078">
    <property type="protein sequence ID" value="CAF9934823.1"/>
    <property type="molecule type" value="Genomic_DNA"/>
</dbReference>
<dbReference type="GO" id="GO:0005634">
    <property type="term" value="C:nucleus"/>
    <property type="evidence" value="ECO:0007669"/>
    <property type="project" value="UniProtKB-SubCell"/>
</dbReference>
<keyword evidence="12" id="KW-0779">Telomere</keyword>
<evidence type="ECO:0000256" key="15">
    <source>
        <dbReference type="ARBA" id="ARBA00023242"/>
    </source>
</evidence>
<comment type="subcellular location">
    <subcellularLocation>
        <location evidence="3">Chromosome</location>
        <location evidence="3">Telomere</location>
    </subcellularLocation>
    <subcellularLocation>
        <location evidence="2">Cytoplasm</location>
    </subcellularLocation>
    <subcellularLocation>
        <location evidence="1">Nucleus</location>
    </subcellularLocation>
</comment>
<evidence type="ECO:0000256" key="13">
    <source>
        <dbReference type="ARBA" id="ARBA00023125"/>
    </source>
</evidence>
<dbReference type="InterPro" id="IPR041803">
    <property type="entry name" value="DEF1_CUE"/>
</dbReference>
<evidence type="ECO:0000259" key="17">
    <source>
        <dbReference type="PROSITE" id="PS51140"/>
    </source>
</evidence>
<evidence type="ECO:0000256" key="1">
    <source>
        <dbReference type="ARBA" id="ARBA00004123"/>
    </source>
</evidence>
<feature type="compositionally biased region" description="Low complexity" evidence="16">
    <location>
        <begin position="693"/>
        <end position="711"/>
    </location>
</feature>
<feature type="compositionally biased region" description="Polar residues" evidence="16">
    <location>
        <begin position="918"/>
        <end position="927"/>
    </location>
</feature>
<keyword evidence="10" id="KW-0833">Ubl conjugation pathway</keyword>
<gene>
    <name evidence="18" type="primary">DEF1</name>
    <name evidence="18" type="ORF">HETSPECPRED_009370</name>
</gene>
<comment type="similarity">
    <text evidence="4">Belongs to the DEF1 family.</text>
</comment>
<keyword evidence="13" id="KW-0238">DNA-binding</keyword>
<accession>A0A8H3IVY8</accession>
<dbReference type="OrthoDB" id="5396806at2759"/>
<feature type="compositionally biased region" description="Gly residues" evidence="16">
    <location>
        <begin position="12"/>
        <end position="26"/>
    </location>
</feature>
<dbReference type="GO" id="GO:0043130">
    <property type="term" value="F:ubiquitin binding"/>
    <property type="evidence" value="ECO:0007669"/>
    <property type="project" value="InterPro"/>
</dbReference>
<feature type="region of interest" description="Disordered" evidence="16">
    <location>
        <begin position="98"/>
        <end position="277"/>
    </location>
</feature>
<dbReference type="AlphaFoldDB" id="A0A8H3IVY8"/>
<evidence type="ECO:0000256" key="11">
    <source>
        <dbReference type="ARBA" id="ARBA00022843"/>
    </source>
</evidence>
<evidence type="ECO:0000256" key="8">
    <source>
        <dbReference type="ARBA" id="ARBA00022553"/>
    </source>
</evidence>
<organism evidence="18 19">
    <name type="scientific">Heterodermia speciosa</name>
    <dbReference type="NCBI Taxonomy" id="116794"/>
    <lineage>
        <taxon>Eukaryota</taxon>
        <taxon>Fungi</taxon>
        <taxon>Dikarya</taxon>
        <taxon>Ascomycota</taxon>
        <taxon>Pezizomycotina</taxon>
        <taxon>Lecanoromycetes</taxon>
        <taxon>OSLEUM clade</taxon>
        <taxon>Lecanoromycetidae</taxon>
        <taxon>Caliciales</taxon>
        <taxon>Physciaceae</taxon>
        <taxon>Heterodermia</taxon>
    </lineage>
</organism>
<feature type="compositionally biased region" description="Acidic residues" evidence="16">
    <location>
        <begin position="48"/>
        <end position="57"/>
    </location>
</feature>
<feature type="compositionally biased region" description="Polar residues" evidence="16">
    <location>
        <begin position="787"/>
        <end position="800"/>
    </location>
</feature>